<feature type="transmembrane region" description="Helical" evidence="1">
    <location>
        <begin position="62"/>
        <end position="86"/>
    </location>
</feature>
<feature type="transmembrane region" description="Helical" evidence="1">
    <location>
        <begin position="177"/>
        <end position="206"/>
    </location>
</feature>
<feature type="transmembrane region" description="Helical" evidence="1">
    <location>
        <begin position="366"/>
        <end position="388"/>
    </location>
</feature>
<protein>
    <recommendedName>
        <fullName evidence="4">Glycosyltransferase RgtA/B/C/D-like domain-containing protein</fullName>
    </recommendedName>
</protein>
<dbReference type="EMBL" id="JBFOCI010000002">
    <property type="protein sequence ID" value="MEW9805690.1"/>
    <property type="molecule type" value="Genomic_DNA"/>
</dbReference>
<name>A0ABV3QY08_9HYPH</name>
<feature type="transmembrane region" description="Helical" evidence="1">
    <location>
        <begin position="332"/>
        <end position="354"/>
    </location>
</feature>
<keyword evidence="1" id="KW-1133">Transmembrane helix</keyword>
<keyword evidence="1" id="KW-0812">Transmembrane</keyword>
<keyword evidence="1" id="KW-0472">Membrane</keyword>
<organism evidence="2 3">
    <name type="scientific">Mesorhizobium marinum</name>
    <dbReference type="NCBI Taxonomy" id="3228790"/>
    <lineage>
        <taxon>Bacteria</taxon>
        <taxon>Pseudomonadati</taxon>
        <taxon>Pseudomonadota</taxon>
        <taxon>Alphaproteobacteria</taxon>
        <taxon>Hyphomicrobiales</taxon>
        <taxon>Phyllobacteriaceae</taxon>
        <taxon>Mesorhizobium</taxon>
    </lineage>
</organism>
<gene>
    <name evidence="2" type="ORF">ABUE31_06830</name>
</gene>
<evidence type="ECO:0000256" key="1">
    <source>
        <dbReference type="SAM" id="Phobius"/>
    </source>
</evidence>
<feature type="transmembrane region" description="Helical" evidence="1">
    <location>
        <begin position="122"/>
        <end position="141"/>
    </location>
</feature>
<comment type="caution">
    <text evidence="2">The sequence shown here is derived from an EMBL/GenBank/DDBJ whole genome shotgun (WGS) entry which is preliminary data.</text>
</comment>
<dbReference type="RefSeq" id="WP_367722779.1">
    <property type="nucleotide sequence ID" value="NZ_JBFOCI010000002.1"/>
</dbReference>
<reference evidence="2 3" key="1">
    <citation type="submission" date="2024-06" db="EMBL/GenBank/DDBJ databases">
        <authorList>
            <person name="Tuo L."/>
        </authorList>
    </citation>
    <scope>NUCLEOTIDE SEQUENCE [LARGE SCALE GENOMIC DNA]</scope>
    <source>
        <strain evidence="2 3">ZMM04-5</strain>
    </source>
</reference>
<evidence type="ECO:0000313" key="3">
    <source>
        <dbReference type="Proteomes" id="UP001556196"/>
    </source>
</evidence>
<dbReference type="Proteomes" id="UP001556196">
    <property type="component" value="Unassembled WGS sequence"/>
</dbReference>
<evidence type="ECO:0008006" key="4">
    <source>
        <dbReference type="Google" id="ProtNLM"/>
    </source>
</evidence>
<feature type="transmembrane region" description="Helical" evidence="1">
    <location>
        <begin position="302"/>
        <end position="320"/>
    </location>
</feature>
<feature type="transmembrane region" description="Helical" evidence="1">
    <location>
        <begin position="98"/>
        <end position="116"/>
    </location>
</feature>
<proteinExistence type="predicted"/>
<feature type="transmembrane region" description="Helical" evidence="1">
    <location>
        <begin position="148"/>
        <end position="165"/>
    </location>
</feature>
<accession>A0ABV3QY08</accession>
<sequence length="534" mass="58307">MHEWVLAPLLLAIGMFGSVLPDMGYFSMVPGDIGDPRFNSVVLEHLFRLATGQQNALWSPDFFFPFGGVLAFSDNHLGSGAVYVAARLLGAMREHAFDVWYLAGFILNFLAALYALNRFGLSPAASAIGAFLFTFAIPALAQNGHAQLVYRFAVPLAVLALWQLFTRRRAMDAVTVIVWTVWQFYCSIYVGIFLFYLLAAMTAVLVRQERSVPLRPWLESLSRETAATKALGAAVGVAALAALAYLVGNYFAVSRLYDLGRDVEQITPMLPRWASYIVADVSPWLDGVARSIPMPVRHEHQMFVGFGAVALAAAGILGAWRQPGSRIGKTMMWSLLLMMIGTLWIKHFSFYYLIAWLPGINAVRAVTRIIVVMLLPISVLAGLGVDYLRRAVGRTAMADVAVVLAGAALVVLEPLNVPPRSDPIAMWQERQAALKAILPTDLPPDAIIWVRTGSDVRVDMVHAELDAMILAQDIGRPTLNGYSGNQPPGNIGSDSCDSVEDKLRGYADFMGGIDVSDYVKRVVTLDLSPCGKAQ</sequence>
<keyword evidence="3" id="KW-1185">Reference proteome</keyword>
<feature type="transmembrane region" description="Helical" evidence="1">
    <location>
        <begin position="226"/>
        <end position="247"/>
    </location>
</feature>
<evidence type="ECO:0000313" key="2">
    <source>
        <dbReference type="EMBL" id="MEW9805690.1"/>
    </source>
</evidence>